<dbReference type="EMBL" id="CAJNRD030001116">
    <property type="protein sequence ID" value="CAG5075237.1"/>
    <property type="molecule type" value="Genomic_DNA"/>
</dbReference>
<proteinExistence type="inferred from homology"/>
<keyword evidence="8" id="KW-1185">Reference proteome</keyword>
<evidence type="ECO:0000256" key="3">
    <source>
        <dbReference type="ARBA" id="ARBA00022692"/>
    </source>
</evidence>
<evidence type="ECO:0000313" key="8">
    <source>
        <dbReference type="Proteomes" id="UP000786811"/>
    </source>
</evidence>
<keyword evidence="4 6" id="KW-1133">Transmembrane helix</keyword>
<reference evidence="7" key="1">
    <citation type="submission" date="2021-04" db="EMBL/GenBank/DDBJ databases">
        <authorList>
            <person name="Chebbi M.A.C M."/>
        </authorList>
    </citation>
    <scope>NUCLEOTIDE SEQUENCE</scope>
</reference>
<evidence type="ECO:0000313" key="7">
    <source>
        <dbReference type="EMBL" id="CAG5075237.1"/>
    </source>
</evidence>
<feature type="transmembrane region" description="Helical" evidence="6">
    <location>
        <begin position="172"/>
        <end position="192"/>
    </location>
</feature>
<name>A0A8J2EJM6_COTCN</name>
<feature type="transmembrane region" description="Helical" evidence="6">
    <location>
        <begin position="300"/>
        <end position="322"/>
    </location>
</feature>
<dbReference type="InterPro" id="IPR013604">
    <property type="entry name" value="7TM_chemorcpt"/>
</dbReference>
<dbReference type="GO" id="GO:0005886">
    <property type="term" value="C:plasma membrane"/>
    <property type="evidence" value="ECO:0007669"/>
    <property type="project" value="UniProtKB-SubCell"/>
</dbReference>
<evidence type="ECO:0000256" key="1">
    <source>
        <dbReference type="ARBA" id="ARBA00004651"/>
    </source>
</evidence>
<dbReference type="Proteomes" id="UP000786811">
    <property type="component" value="Unassembled WGS sequence"/>
</dbReference>
<dbReference type="GO" id="GO:0007165">
    <property type="term" value="P:signal transduction"/>
    <property type="evidence" value="ECO:0007669"/>
    <property type="project" value="UniProtKB-KW"/>
</dbReference>
<keyword evidence="6" id="KW-0807">Transducer</keyword>
<keyword evidence="2 6" id="KW-1003">Cell membrane</keyword>
<evidence type="ECO:0000256" key="2">
    <source>
        <dbReference type="ARBA" id="ARBA00022475"/>
    </source>
</evidence>
<accession>A0A8J2EJM6</accession>
<feature type="transmembrane region" description="Helical" evidence="6">
    <location>
        <begin position="54"/>
        <end position="73"/>
    </location>
</feature>
<dbReference type="AlphaFoldDB" id="A0A8J2EJM6"/>
<feature type="non-terminal residue" evidence="7">
    <location>
        <position position="1"/>
    </location>
</feature>
<dbReference type="Pfam" id="PF08395">
    <property type="entry name" value="7tm_7"/>
    <property type="match status" value="1"/>
</dbReference>
<keyword evidence="3 6" id="KW-0812">Transmembrane</keyword>
<comment type="subcellular location">
    <subcellularLocation>
        <location evidence="1 6">Cell membrane</location>
        <topology evidence="1 6">Multi-pass membrane protein</topology>
    </subcellularLocation>
</comment>
<keyword evidence="5 6" id="KW-0472">Membrane</keyword>
<evidence type="ECO:0000256" key="6">
    <source>
        <dbReference type="RuleBase" id="RU363108"/>
    </source>
</evidence>
<feature type="transmembrane region" description="Helical" evidence="6">
    <location>
        <begin position="148"/>
        <end position="166"/>
    </location>
</feature>
<comment type="caution">
    <text evidence="7">The sequence shown here is derived from an EMBL/GenBank/DDBJ whole genome shotgun (WGS) entry which is preliminary data.</text>
</comment>
<keyword evidence="6 7" id="KW-0675">Receptor</keyword>
<comment type="similarity">
    <text evidence="6">Belongs to the insect chemoreceptor superfamily. Gustatory receptor (GR) family.</text>
</comment>
<dbReference type="OrthoDB" id="6366728at2759"/>
<comment type="function">
    <text evidence="6">Gustatory receptor which mediates acceptance or avoidance behavior, depending on its substrates.</text>
</comment>
<sequence length="372" mass="42395">MYNNNRKSLLGSYKIIQHVSSKIIGLAPWTLKVSSIFSDRQQIPNRNITYSSSWVGTVYNIILFLGIASFGIYRMIVNAMSQRFSNSLLSMTIYQLLFVTLINASFIPLIYIIRQKSIMKAINNLKIVDFLLSQCADYTLESDYTNDVIYAINMLMNFGLITLDLFNSLVMSVLFESIPSIISSGVMIQYAIQLNKMNRRFSSINSAFSKLGNHNLKSDINYVPSETQVVQSRALILHAIDITKKAYIELCEICEMITDFYGIPILIAIFSFSVRALFTVYISILSILQIQFSTIRWYLLAIRIIFAIFLFTTLTCSVTTIAKQNKRLALIISHQTDQPEIDEKVEKNLLKFASDLRHLKVEVTACNIIPLD</sequence>
<feature type="transmembrane region" description="Helical" evidence="6">
    <location>
        <begin position="265"/>
        <end position="288"/>
    </location>
</feature>
<protein>
    <recommendedName>
        <fullName evidence="6">Gustatory receptor</fullName>
    </recommendedName>
</protein>
<organism evidence="7 8">
    <name type="scientific">Cotesia congregata</name>
    <name type="common">Parasitoid wasp</name>
    <name type="synonym">Apanteles congregatus</name>
    <dbReference type="NCBI Taxonomy" id="51543"/>
    <lineage>
        <taxon>Eukaryota</taxon>
        <taxon>Metazoa</taxon>
        <taxon>Ecdysozoa</taxon>
        <taxon>Arthropoda</taxon>
        <taxon>Hexapoda</taxon>
        <taxon>Insecta</taxon>
        <taxon>Pterygota</taxon>
        <taxon>Neoptera</taxon>
        <taxon>Endopterygota</taxon>
        <taxon>Hymenoptera</taxon>
        <taxon>Apocrita</taxon>
        <taxon>Ichneumonoidea</taxon>
        <taxon>Braconidae</taxon>
        <taxon>Microgastrinae</taxon>
        <taxon>Cotesia</taxon>
    </lineage>
</organism>
<comment type="caution">
    <text evidence="6">Lacks conserved residue(s) required for the propagation of feature annotation.</text>
</comment>
<evidence type="ECO:0000256" key="5">
    <source>
        <dbReference type="ARBA" id="ARBA00023136"/>
    </source>
</evidence>
<dbReference type="GO" id="GO:0050909">
    <property type="term" value="P:sensory perception of taste"/>
    <property type="evidence" value="ECO:0007669"/>
    <property type="project" value="InterPro"/>
</dbReference>
<feature type="transmembrane region" description="Helical" evidence="6">
    <location>
        <begin position="93"/>
        <end position="113"/>
    </location>
</feature>
<evidence type="ECO:0000256" key="4">
    <source>
        <dbReference type="ARBA" id="ARBA00022989"/>
    </source>
</evidence>
<gene>
    <name evidence="7" type="ORF">HICCMSTLAB_LOCUS1391</name>
</gene>